<organism evidence="1 2">
    <name type="scientific">Aureliella helgolandensis</name>
    <dbReference type="NCBI Taxonomy" id="2527968"/>
    <lineage>
        <taxon>Bacteria</taxon>
        <taxon>Pseudomonadati</taxon>
        <taxon>Planctomycetota</taxon>
        <taxon>Planctomycetia</taxon>
        <taxon>Pirellulales</taxon>
        <taxon>Pirellulaceae</taxon>
        <taxon>Aureliella</taxon>
    </lineage>
</organism>
<sequence length="183" mass="19849">MTATLGFLSVLHHADHGYFGGYLIVNRAARPLEFHCTMPVKPSRAQELLYGPTVDDFVCGEQIAKALTGKAKLKPDLVLTDSSAVLAMAMVSDLPVAQLEGIAAQTQGERATCEHLRLPQSAAAALRRITAQEYRFAIPEDSPMDVPRMEELLSGLASNFELSEPFYRVSEALLEAHPVAKAA</sequence>
<name>A0A518G2N7_9BACT</name>
<evidence type="ECO:0000313" key="1">
    <source>
        <dbReference type="EMBL" id="QDV22854.1"/>
    </source>
</evidence>
<dbReference type="EMBL" id="CP036298">
    <property type="protein sequence ID" value="QDV22854.1"/>
    <property type="molecule type" value="Genomic_DNA"/>
</dbReference>
<proteinExistence type="predicted"/>
<accession>A0A518G2N7</accession>
<dbReference type="Proteomes" id="UP000318017">
    <property type="component" value="Chromosome"/>
</dbReference>
<dbReference type="RefSeq" id="WP_145075042.1">
    <property type="nucleotide sequence ID" value="NZ_CP036298.1"/>
</dbReference>
<dbReference type="OrthoDB" id="268932at2"/>
<protein>
    <submittedName>
        <fullName evidence="1">Uncharacterized protein</fullName>
    </submittedName>
</protein>
<evidence type="ECO:0000313" key="2">
    <source>
        <dbReference type="Proteomes" id="UP000318017"/>
    </source>
</evidence>
<keyword evidence="2" id="KW-1185">Reference proteome</keyword>
<dbReference type="KEGG" id="ahel:Q31a_11460"/>
<dbReference type="AlphaFoldDB" id="A0A518G2N7"/>
<reference evidence="1 2" key="1">
    <citation type="submission" date="2019-02" db="EMBL/GenBank/DDBJ databases">
        <title>Deep-cultivation of Planctomycetes and their phenomic and genomic characterization uncovers novel biology.</title>
        <authorList>
            <person name="Wiegand S."/>
            <person name="Jogler M."/>
            <person name="Boedeker C."/>
            <person name="Pinto D."/>
            <person name="Vollmers J."/>
            <person name="Rivas-Marin E."/>
            <person name="Kohn T."/>
            <person name="Peeters S.H."/>
            <person name="Heuer A."/>
            <person name="Rast P."/>
            <person name="Oberbeckmann S."/>
            <person name="Bunk B."/>
            <person name="Jeske O."/>
            <person name="Meyerdierks A."/>
            <person name="Storesund J.E."/>
            <person name="Kallscheuer N."/>
            <person name="Luecker S."/>
            <person name="Lage O.M."/>
            <person name="Pohl T."/>
            <person name="Merkel B.J."/>
            <person name="Hornburger P."/>
            <person name="Mueller R.-W."/>
            <person name="Bruemmer F."/>
            <person name="Labrenz M."/>
            <person name="Spormann A.M."/>
            <person name="Op den Camp H."/>
            <person name="Overmann J."/>
            <person name="Amann R."/>
            <person name="Jetten M.S.M."/>
            <person name="Mascher T."/>
            <person name="Medema M.H."/>
            <person name="Devos D.P."/>
            <person name="Kaster A.-K."/>
            <person name="Ovreas L."/>
            <person name="Rohde M."/>
            <person name="Galperin M.Y."/>
            <person name="Jogler C."/>
        </authorList>
    </citation>
    <scope>NUCLEOTIDE SEQUENCE [LARGE SCALE GENOMIC DNA]</scope>
    <source>
        <strain evidence="1 2">Q31a</strain>
    </source>
</reference>
<gene>
    <name evidence="1" type="ORF">Q31a_11460</name>
</gene>